<dbReference type="EnsemblPlants" id="PGSC0003DMT400081789">
    <property type="protein sequence ID" value="PGSC0003DMT400081789"/>
    <property type="gene ID" value="PGSC0003DMG400032123"/>
</dbReference>
<evidence type="ECO:0000313" key="4">
    <source>
        <dbReference type="Proteomes" id="UP000011115"/>
    </source>
</evidence>
<dbReference type="Pfam" id="PF03080">
    <property type="entry name" value="Neprosin"/>
    <property type="match status" value="1"/>
</dbReference>
<dbReference type="AlphaFoldDB" id="M1D529"/>
<evidence type="ECO:0000313" key="3">
    <source>
        <dbReference type="EnsemblPlants" id="PGSC0003DMT400081789"/>
    </source>
</evidence>
<dbReference type="HOGENOM" id="CLU_030538_2_1_1"/>
<gene>
    <name evidence="3" type="primary">LOC102591027</name>
</gene>
<dbReference type="PANTHER" id="PTHR31589:SF239">
    <property type="entry name" value="NEPROSIN DOMAIN-CONTAINING PROTEIN"/>
    <property type="match status" value="1"/>
</dbReference>
<dbReference type="OrthoDB" id="1858978at2759"/>
<dbReference type="InterPro" id="IPR004314">
    <property type="entry name" value="Neprosin"/>
</dbReference>
<evidence type="ECO:0000256" key="1">
    <source>
        <dbReference type="SAM" id="MobiDB-lite"/>
    </source>
</evidence>
<feature type="domain" description="Neprosin PEP catalytic" evidence="2">
    <location>
        <begin position="172"/>
        <end position="328"/>
    </location>
</feature>
<dbReference type="Gramene" id="PGSC0003DMT400081789">
    <property type="protein sequence ID" value="PGSC0003DMT400081789"/>
    <property type="gene ID" value="PGSC0003DMG400032123"/>
</dbReference>
<dbReference type="PANTHER" id="PTHR31589">
    <property type="entry name" value="PROTEIN, PUTATIVE (DUF239)-RELATED-RELATED"/>
    <property type="match status" value="1"/>
</dbReference>
<accession>M1D529</accession>
<proteinExistence type="predicted"/>
<dbReference type="InterPro" id="IPR025521">
    <property type="entry name" value="Neprosin_propep"/>
</dbReference>
<dbReference type="Gene3D" id="3.90.1320.10">
    <property type="entry name" value="Outer-capsid protein sigma 3, large lobe"/>
    <property type="match status" value="1"/>
</dbReference>
<dbReference type="Proteomes" id="UP000011115">
    <property type="component" value="Unassembled WGS sequence"/>
</dbReference>
<feature type="region of interest" description="Disordered" evidence="1">
    <location>
        <begin position="156"/>
        <end position="176"/>
    </location>
</feature>
<organism evidence="3 4">
    <name type="scientific">Solanum tuberosum</name>
    <name type="common">Potato</name>
    <dbReference type="NCBI Taxonomy" id="4113"/>
    <lineage>
        <taxon>Eukaryota</taxon>
        <taxon>Viridiplantae</taxon>
        <taxon>Streptophyta</taxon>
        <taxon>Embryophyta</taxon>
        <taxon>Tracheophyta</taxon>
        <taxon>Spermatophyta</taxon>
        <taxon>Magnoliopsida</taxon>
        <taxon>eudicotyledons</taxon>
        <taxon>Gunneridae</taxon>
        <taxon>Pentapetalae</taxon>
        <taxon>asterids</taxon>
        <taxon>lamiids</taxon>
        <taxon>Solanales</taxon>
        <taxon>Solanaceae</taxon>
        <taxon>Solanoideae</taxon>
        <taxon>Solaneae</taxon>
        <taxon>Solanum</taxon>
    </lineage>
</organism>
<protein>
    <recommendedName>
        <fullName evidence="2">Neprosin PEP catalytic domain-containing protein</fullName>
    </recommendedName>
</protein>
<dbReference type="InterPro" id="IPR053168">
    <property type="entry name" value="Glutamic_endopeptidase"/>
</dbReference>
<keyword evidence="4" id="KW-1185">Reference proteome</keyword>
<name>M1D529_SOLTU</name>
<sequence>MAVAVQFSCFKRKRGAFLVVFMLVYLWGSLISLSCAARLSVSRQKLEVEKHLKRVNKPPIKSIESVDGDIIDCIHISQQPAFDHPFLKDHKIQMRPSYHPEGLYDEEKMSTRSKESTNPITQLWHMNGRCPEDTIPVRRTKKDDVLRASSVKKYGKKKPKGIAKPRSTDPDLTNESGHQHAIAYVEGDRYYGAKATINVWEPKVQQSNEFSLSQLWILGGSFGQDLNSIEAGWQVSPDLYGDNNTRLFTYWTSDAYQATGCYNLLCSGFIQVSSAIAMGASISPVSALRNSQYDISILIWKVKIHFQDFQPNILCLLCQIIAPVASIS</sequence>
<dbReference type="Pfam" id="PF14365">
    <property type="entry name" value="Neprosin_AP"/>
    <property type="match status" value="1"/>
</dbReference>
<dbReference type="ExpressionAtlas" id="M1D529">
    <property type="expression patterns" value="baseline"/>
</dbReference>
<dbReference type="PROSITE" id="PS52045">
    <property type="entry name" value="NEPROSIN_PEP_CD"/>
    <property type="match status" value="1"/>
</dbReference>
<reference evidence="4" key="1">
    <citation type="journal article" date="2011" name="Nature">
        <title>Genome sequence and analysis of the tuber crop potato.</title>
        <authorList>
            <consortium name="The Potato Genome Sequencing Consortium"/>
        </authorList>
    </citation>
    <scope>NUCLEOTIDE SEQUENCE [LARGE SCALE GENOMIC DNA]</scope>
    <source>
        <strain evidence="4">cv. DM1-3 516 R44</strain>
    </source>
</reference>
<reference evidence="3" key="2">
    <citation type="submission" date="2015-06" db="UniProtKB">
        <authorList>
            <consortium name="EnsemblPlants"/>
        </authorList>
    </citation>
    <scope>IDENTIFICATION</scope>
    <source>
        <strain evidence="3">DM1-3 516 R44</strain>
    </source>
</reference>
<evidence type="ECO:0000259" key="2">
    <source>
        <dbReference type="PROSITE" id="PS52045"/>
    </source>
</evidence>